<keyword evidence="7 13" id="KW-0812">Transmembrane</keyword>
<dbReference type="SUPFAM" id="SSF55874">
    <property type="entry name" value="ATPase domain of HSP90 chaperone/DNA topoisomerase II/histidine kinase"/>
    <property type="match status" value="1"/>
</dbReference>
<comment type="catalytic activity">
    <reaction evidence="1">
        <text>ATP + protein L-histidine = ADP + protein N-phospho-L-histidine.</text>
        <dbReference type="EC" id="2.7.13.3"/>
    </reaction>
</comment>
<dbReference type="InterPro" id="IPR004358">
    <property type="entry name" value="Sig_transdc_His_kin-like_C"/>
</dbReference>
<proteinExistence type="predicted"/>
<evidence type="ECO:0000256" key="13">
    <source>
        <dbReference type="SAM" id="Phobius"/>
    </source>
</evidence>
<dbReference type="CDD" id="cd00075">
    <property type="entry name" value="HATPase"/>
    <property type="match status" value="1"/>
</dbReference>
<dbReference type="Gene3D" id="3.30.565.10">
    <property type="entry name" value="Histidine kinase-like ATPase, C-terminal domain"/>
    <property type="match status" value="1"/>
</dbReference>
<dbReference type="PROSITE" id="PS50109">
    <property type="entry name" value="HIS_KIN"/>
    <property type="match status" value="1"/>
</dbReference>
<evidence type="ECO:0000256" key="11">
    <source>
        <dbReference type="ARBA" id="ARBA00023136"/>
    </source>
</evidence>
<feature type="compositionally biased region" description="Basic and acidic residues" evidence="12">
    <location>
        <begin position="524"/>
        <end position="542"/>
    </location>
</feature>
<dbReference type="SMART" id="SM00304">
    <property type="entry name" value="HAMP"/>
    <property type="match status" value="1"/>
</dbReference>
<keyword evidence="10" id="KW-0902">Two-component regulatory system</keyword>
<keyword evidence="8 16" id="KW-0418">Kinase</keyword>
<dbReference type="FunFam" id="1.10.287.130:FF:000001">
    <property type="entry name" value="Two-component sensor histidine kinase"/>
    <property type="match status" value="1"/>
</dbReference>
<dbReference type="PRINTS" id="PR00344">
    <property type="entry name" value="BCTRLSENSOR"/>
</dbReference>
<keyword evidence="17" id="KW-1185">Reference proteome</keyword>
<evidence type="ECO:0000256" key="2">
    <source>
        <dbReference type="ARBA" id="ARBA00001968"/>
    </source>
</evidence>
<evidence type="ECO:0000256" key="10">
    <source>
        <dbReference type="ARBA" id="ARBA00023012"/>
    </source>
</evidence>
<dbReference type="GO" id="GO:0005509">
    <property type="term" value="F:calcium ion binding"/>
    <property type="evidence" value="ECO:0007669"/>
    <property type="project" value="UniProtKB-ARBA"/>
</dbReference>
<evidence type="ECO:0000256" key="12">
    <source>
        <dbReference type="SAM" id="MobiDB-lite"/>
    </source>
</evidence>
<feature type="compositionally biased region" description="Acidic residues" evidence="12">
    <location>
        <begin position="488"/>
        <end position="500"/>
    </location>
</feature>
<sequence length="566" mass="60120">MQSLTRLLRHVSLRTKLVALMAALMMAGIVATAWGTAQSTRSALIARVDADLRANSRTMTLAMDEAIEAGQSYITGTGTVGTATFYGAVFDEAGQQIFENSVGGTDRPAISSLLPDTVVERERTPFTVPGTTATSRGWRVIAVADLGSQGSAIIATPLAETVGNTERAVASILLVGTLATMVMSLIGYAVTTRAFRPLIKVERTAAAIAGGDLARRVEEYPIETEVGRLSASLNAMLARIEASFRAQAASEDKMRRFVQDASHELRTPLVTIRGYSELYRHGGIPAGEPLDQAIGRIENEAKRMSQLVEDLLMLARLDEERPLESEPVDLLVIAGDAVADARVNAPDRQVRLVGIDGAPPRSAPTMGDESKLRQVVVNLMTNALRYTPAGTPIEVAVGVREVIAGHSDAVLAIVDHGHGIPAEDAARIFERFYRGDISRQRETGGTGLGLAIVAAIAKQHDGGIRLSETPEGGATMSLRVPYVAPPEAVDEAEAETADEAEPARGREAAPVTRSLQLLRSTFSRRGERKDDKGTDKADKRDGGGPGDAVDGPENGPGGGGSPRRRR</sequence>
<feature type="domain" description="HAMP" evidence="15">
    <location>
        <begin position="192"/>
        <end position="245"/>
    </location>
</feature>
<dbReference type="InterPro" id="IPR036890">
    <property type="entry name" value="HATPase_C_sf"/>
</dbReference>
<dbReference type="Proteomes" id="UP000265419">
    <property type="component" value="Unassembled WGS sequence"/>
</dbReference>
<dbReference type="PROSITE" id="PS50885">
    <property type="entry name" value="HAMP"/>
    <property type="match status" value="1"/>
</dbReference>
<evidence type="ECO:0000256" key="1">
    <source>
        <dbReference type="ARBA" id="ARBA00000085"/>
    </source>
</evidence>
<dbReference type="PANTHER" id="PTHR45436:SF5">
    <property type="entry name" value="SENSOR HISTIDINE KINASE TRCS"/>
    <property type="match status" value="1"/>
</dbReference>
<dbReference type="CDD" id="cd00082">
    <property type="entry name" value="HisKA"/>
    <property type="match status" value="1"/>
</dbReference>
<dbReference type="InterPro" id="IPR003594">
    <property type="entry name" value="HATPase_dom"/>
</dbReference>
<evidence type="ECO:0000259" key="14">
    <source>
        <dbReference type="PROSITE" id="PS50109"/>
    </source>
</evidence>
<name>A0A399JAW7_9MICC</name>
<dbReference type="SMART" id="SM00387">
    <property type="entry name" value="HATPase_c"/>
    <property type="match status" value="1"/>
</dbReference>
<dbReference type="SUPFAM" id="SSF47384">
    <property type="entry name" value="Homodimeric domain of signal transducing histidine kinase"/>
    <property type="match status" value="1"/>
</dbReference>
<dbReference type="InterPro" id="IPR003660">
    <property type="entry name" value="HAMP_dom"/>
</dbReference>
<gene>
    <name evidence="16" type="ORF">DWB68_07385</name>
</gene>
<dbReference type="InterPro" id="IPR005467">
    <property type="entry name" value="His_kinase_dom"/>
</dbReference>
<protein>
    <recommendedName>
        <fullName evidence="4">histidine kinase</fullName>
        <ecNumber evidence="4">2.7.13.3</ecNumber>
    </recommendedName>
</protein>
<dbReference type="Gene3D" id="6.10.340.10">
    <property type="match status" value="1"/>
</dbReference>
<dbReference type="CDD" id="cd06225">
    <property type="entry name" value="HAMP"/>
    <property type="match status" value="1"/>
</dbReference>
<dbReference type="InterPro" id="IPR003661">
    <property type="entry name" value="HisK_dim/P_dom"/>
</dbReference>
<comment type="cofactor">
    <cofactor evidence="2">
        <name>a divalent metal cation</name>
        <dbReference type="ChEBI" id="CHEBI:60240"/>
    </cofactor>
</comment>
<dbReference type="Pfam" id="PF00512">
    <property type="entry name" value="HisKA"/>
    <property type="match status" value="1"/>
</dbReference>
<dbReference type="FunFam" id="3.30.565.10:FF:000006">
    <property type="entry name" value="Sensor histidine kinase WalK"/>
    <property type="match status" value="1"/>
</dbReference>
<keyword evidence="9 13" id="KW-1133">Transmembrane helix</keyword>
<keyword evidence="5" id="KW-0597">Phosphoprotein</keyword>
<accession>A0A399JAW7</accession>
<feature type="compositionally biased region" description="Gly residues" evidence="12">
    <location>
        <begin position="554"/>
        <end position="566"/>
    </location>
</feature>
<evidence type="ECO:0000256" key="9">
    <source>
        <dbReference type="ARBA" id="ARBA00022989"/>
    </source>
</evidence>
<dbReference type="InterPro" id="IPR036097">
    <property type="entry name" value="HisK_dim/P_sf"/>
</dbReference>
<dbReference type="AlphaFoldDB" id="A0A399JAW7"/>
<comment type="caution">
    <text evidence="16">The sequence shown here is derived from an EMBL/GenBank/DDBJ whole genome shotgun (WGS) entry which is preliminary data.</text>
</comment>
<dbReference type="InterPro" id="IPR050428">
    <property type="entry name" value="TCS_sensor_his_kinase"/>
</dbReference>
<feature type="compositionally biased region" description="Polar residues" evidence="12">
    <location>
        <begin position="513"/>
        <end position="523"/>
    </location>
</feature>
<dbReference type="GO" id="GO:0005886">
    <property type="term" value="C:plasma membrane"/>
    <property type="evidence" value="ECO:0007669"/>
    <property type="project" value="UniProtKB-SubCell"/>
</dbReference>
<evidence type="ECO:0000256" key="8">
    <source>
        <dbReference type="ARBA" id="ARBA00022777"/>
    </source>
</evidence>
<dbReference type="GO" id="GO:0000155">
    <property type="term" value="F:phosphorelay sensor kinase activity"/>
    <property type="evidence" value="ECO:0007669"/>
    <property type="project" value="InterPro"/>
</dbReference>
<dbReference type="Gene3D" id="1.10.287.130">
    <property type="match status" value="1"/>
</dbReference>
<feature type="transmembrane region" description="Helical" evidence="13">
    <location>
        <begin position="168"/>
        <end position="190"/>
    </location>
</feature>
<evidence type="ECO:0000313" key="17">
    <source>
        <dbReference type="Proteomes" id="UP000265419"/>
    </source>
</evidence>
<keyword evidence="11 13" id="KW-0472">Membrane</keyword>
<evidence type="ECO:0000256" key="3">
    <source>
        <dbReference type="ARBA" id="ARBA00004236"/>
    </source>
</evidence>
<reference evidence="16 17" key="1">
    <citation type="submission" date="2018-07" db="EMBL/GenBank/DDBJ databases">
        <title>Arthrobacter sp. nov., isolated from raw cow's milk with high bacterial count.</title>
        <authorList>
            <person name="Hahne J."/>
            <person name="Isele D."/>
            <person name="Lipski A."/>
        </authorList>
    </citation>
    <scope>NUCLEOTIDE SEQUENCE [LARGE SCALE GENOMIC DNA]</scope>
    <source>
        <strain evidence="16 17">JZ R-35</strain>
    </source>
</reference>
<evidence type="ECO:0000256" key="6">
    <source>
        <dbReference type="ARBA" id="ARBA00022679"/>
    </source>
</evidence>
<dbReference type="Pfam" id="PF02518">
    <property type="entry name" value="HATPase_c"/>
    <property type="match status" value="1"/>
</dbReference>
<evidence type="ECO:0000256" key="5">
    <source>
        <dbReference type="ARBA" id="ARBA00022553"/>
    </source>
</evidence>
<dbReference type="EMBL" id="QQXK01000012">
    <property type="protein sequence ID" value="RII42374.1"/>
    <property type="molecule type" value="Genomic_DNA"/>
</dbReference>
<feature type="domain" description="Histidine kinase" evidence="14">
    <location>
        <begin position="260"/>
        <end position="484"/>
    </location>
</feature>
<dbReference type="SUPFAM" id="SSF158472">
    <property type="entry name" value="HAMP domain-like"/>
    <property type="match status" value="1"/>
</dbReference>
<dbReference type="SMART" id="SM00388">
    <property type="entry name" value="HisKA"/>
    <property type="match status" value="1"/>
</dbReference>
<dbReference type="EC" id="2.7.13.3" evidence="4"/>
<keyword evidence="6" id="KW-0808">Transferase</keyword>
<organism evidence="16 17">
    <name type="scientific">Galactobacter valiniphilus</name>
    <dbReference type="NCBI Taxonomy" id="2676122"/>
    <lineage>
        <taxon>Bacteria</taxon>
        <taxon>Bacillati</taxon>
        <taxon>Actinomycetota</taxon>
        <taxon>Actinomycetes</taxon>
        <taxon>Micrococcales</taxon>
        <taxon>Micrococcaceae</taxon>
        <taxon>Galactobacter</taxon>
    </lineage>
</organism>
<dbReference type="PANTHER" id="PTHR45436">
    <property type="entry name" value="SENSOR HISTIDINE KINASE YKOH"/>
    <property type="match status" value="1"/>
</dbReference>
<dbReference type="Pfam" id="PF00672">
    <property type="entry name" value="HAMP"/>
    <property type="match status" value="1"/>
</dbReference>
<comment type="subcellular location">
    <subcellularLocation>
        <location evidence="3">Cell membrane</location>
    </subcellularLocation>
</comment>
<evidence type="ECO:0000259" key="15">
    <source>
        <dbReference type="PROSITE" id="PS50885"/>
    </source>
</evidence>
<evidence type="ECO:0000256" key="4">
    <source>
        <dbReference type="ARBA" id="ARBA00012438"/>
    </source>
</evidence>
<evidence type="ECO:0000313" key="16">
    <source>
        <dbReference type="EMBL" id="RII42374.1"/>
    </source>
</evidence>
<feature type="region of interest" description="Disordered" evidence="12">
    <location>
        <begin position="488"/>
        <end position="566"/>
    </location>
</feature>
<dbReference type="RefSeq" id="WP_119424503.1">
    <property type="nucleotide sequence ID" value="NZ_QQXK01000012.1"/>
</dbReference>
<evidence type="ECO:0000256" key="7">
    <source>
        <dbReference type="ARBA" id="ARBA00022692"/>
    </source>
</evidence>